<comment type="caution">
    <text evidence="9">The sequence shown here is derived from an EMBL/GenBank/DDBJ whole genome shotgun (WGS) entry which is preliminary data.</text>
</comment>
<dbReference type="NCBIfam" id="TIGR01751">
    <property type="entry name" value="crot-CoA-red"/>
    <property type="match status" value="1"/>
</dbReference>
<dbReference type="InterPro" id="IPR010085">
    <property type="entry name" value="Crot_CoA_red"/>
</dbReference>
<dbReference type="EMBL" id="JAHUVW010000001">
    <property type="protein sequence ID" value="MBV7671594.1"/>
    <property type="molecule type" value="Genomic_DNA"/>
</dbReference>
<evidence type="ECO:0000313" key="10">
    <source>
        <dbReference type="Proteomes" id="UP000471293"/>
    </source>
</evidence>
<evidence type="ECO:0000313" key="11">
    <source>
        <dbReference type="Proteomes" id="UP000735541"/>
    </source>
</evidence>
<reference evidence="8 11" key="2">
    <citation type="submission" date="2021-07" db="EMBL/GenBank/DDBJ databases">
        <title>Sequencing Streptomyces halstedii LGO-A4 genome an citrus endophytic actinomycete.</title>
        <authorList>
            <person name="Samborskyy M."/>
            <person name="Scott N."/>
            <person name="Deglau R."/>
            <person name="Dickens S."/>
            <person name="Oliveira L.G."/>
        </authorList>
    </citation>
    <scope>NUCLEOTIDE SEQUENCE [LARGE SCALE GENOMIC DNA]</scope>
    <source>
        <strain evidence="8 11">LGO-A4</strain>
    </source>
</reference>
<keyword evidence="4" id="KW-0521">NADP</keyword>
<evidence type="ECO:0000256" key="5">
    <source>
        <dbReference type="ARBA" id="ARBA00022884"/>
    </source>
</evidence>
<keyword evidence="5" id="KW-0694">RNA-binding</keyword>
<evidence type="ECO:0000256" key="4">
    <source>
        <dbReference type="ARBA" id="ARBA00022857"/>
    </source>
</evidence>
<dbReference type="GO" id="GO:0005737">
    <property type="term" value="C:cytoplasm"/>
    <property type="evidence" value="ECO:0007669"/>
    <property type="project" value="UniProtKB-SubCell"/>
</dbReference>
<feature type="domain" description="Enoyl reductase (ER)" evidence="7">
    <location>
        <begin position="49"/>
        <end position="418"/>
    </location>
</feature>
<dbReference type="Gene3D" id="3.40.50.720">
    <property type="entry name" value="NAD(P)-binding Rossmann-like Domain"/>
    <property type="match status" value="1"/>
</dbReference>
<accession>A0A6N9UAG1</accession>
<name>A0A6N9UAG1_STRHA</name>
<dbReference type="InterPro" id="IPR013149">
    <property type="entry name" value="ADH-like_C"/>
</dbReference>
<dbReference type="AlphaFoldDB" id="A0A6N9UAG1"/>
<dbReference type="InterPro" id="IPR036291">
    <property type="entry name" value="NAD(P)-bd_dom_sf"/>
</dbReference>
<dbReference type="SUPFAM" id="SSF50129">
    <property type="entry name" value="GroES-like"/>
    <property type="match status" value="1"/>
</dbReference>
<evidence type="ECO:0000256" key="3">
    <source>
        <dbReference type="ARBA" id="ARBA00022490"/>
    </source>
</evidence>
<protein>
    <submittedName>
        <fullName evidence="9">Crotonyl-CoA carboxylase/reductase</fullName>
        <ecNumber evidence="9">1.3.1.85</ecNumber>
    </submittedName>
</protein>
<evidence type="ECO:0000259" key="7">
    <source>
        <dbReference type="SMART" id="SM00829"/>
    </source>
</evidence>
<dbReference type="Proteomes" id="UP000471293">
    <property type="component" value="Unassembled WGS sequence"/>
</dbReference>
<keyword evidence="9" id="KW-0560">Oxidoreductase</keyword>
<keyword evidence="11" id="KW-1185">Reference proteome</keyword>
<evidence type="ECO:0000256" key="1">
    <source>
        <dbReference type="ARBA" id="ARBA00004496"/>
    </source>
</evidence>
<dbReference type="GO" id="GO:0008270">
    <property type="term" value="F:zinc ion binding"/>
    <property type="evidence" value="ECO:0007669"/>
    <property type="project" value="InterPro"/>
</dbReference>
<dbReference type="Gene3D" id="3.90.180.10">
    <property type="entry name" value="Medium-chain alcohol dehydrogenases, catalytic domain"/>
    <property type="match status" value="1"/>
</dbReference>
<dbReference type="GO" id="GO:0003723">
    <property type="term" value="F:RNA binding"/>
    <property type="evidence" value="ECO:0007669"/>
    <property type="project" value="UniProtKB-KW"/>
</dbReference>
<dbReference type="EC" id="1.3.1.85" evidence="9"/>
<dbReference type="CDD" id="cd08246">
    <property type="entry name" value="crotonyl_coA_red"/>
    <property type="match status" value="1"/>
</dbReference>
<dbReference type="EMBL" id="JAAGLQ010000734">
    <property type="protein sequence ID" value="NEA20618.1"/>
    <property type="molecule type" value="Genomic_DNA"/>
</dbReference>
<dbReference type="Proteomes" id="UP000735541">
    <property type="component" value="Unassembled WGS sequence"/>
</dbReference>
<dbReference type="InterPro" id="IPR013154">
    <property type="entry name" value="ADH-like_N"/>
</dbReference>
<evidence type="ECO:0000313" key="8">
    <source>
        <dbReference type="EMBL" id="MBV7671594.1"/>
    </source>
</evidence>
<dbReference type="InterPro" id="IPR051603">
    <property type="entry name" value="Zinc-ADH_QOR/CCCR"/>
</dbReference>
<dbReference type="PANTHER" id="PTHR44154:SF1">
    <property type="entry name" value="QUINONE OXIDOREDUCTASE"/>
    <property type="match status" value="1"/>
</dbReference>
<keyword evidence="6" id="KW-0007">Acetylation</keyword>
<evidence type="ECO:0000256" key="2">
    <source>
        <dbReference type="ARBA" id="ARBA00011881"/>
    </source>
</evidence>
<dbReference type="InterPro" id="IPR020843">
    <property type="entry name" value="ER"/>
</dbReference>
<keyword evidence="3" id="KW-0963">Cytoplasm</keyword>
<dbReference type="InterPro" id="IPR002364">
    <property type="entry name" value="Quin_OxRdtase/zeta-crystal_CS"/>
</dbReference>
<organism evidence="9 10">
    <name type="scientific">Streptomyces halstedii</name>
    <dbReference type="NCBI Taxonomy" id="1944"/>
    <lineage>
        <taxon>Bacteria</taxon>
        <taxon>Bacillati</taxon>
        <taxon>Actinomycetota</taxon>
        <taxon>Actinomycetes</taxon>
        <taxon>Kitasatosporales</taxon>
        <taxon>Streptomycetaceae</taxon>
        <taxon>Streptomyces</taxon>
    </lineage>
</organism>
<gene>
    <name evidence="9" type="primary">ccrA</name>
    <name evidence="9" type="ORF">G3I29_35310</name>
    <name evidence="8" type="ORF">STHAL_19285</name>
</gene>
<dbReference type="Pfam" id="PF00107">
    <property type="entry name" value="ADH_zinc_N"/>
    <property type="match status" value="1"/>
</dbReference>
<dbReference type="SUPFAM" id="SSF51735">
    <property type="entry name" value="NAD(P)-binding Rossmann-fold domains"/>
    <property type="match status" value="1"/>
</dbReference>
<dbReference type="PROSITE" id="PS01162">
    <property type="entry name" value="QOR_ZETA_CRYSTAL"/>
    <property type="match status" value="1"/>
</dbReference>
<dbReference type="Pfam" id="PF08240">
    <property type="entry name" value="ADH_N"/>
    <property type="match status" value="1"/>
</dbReference>
<evidence type="ECO:0000256" key="6">
    <source>
        <dbReference type="ARBA" id="ARBA00022990"/>
    </source>
</evidence>
<proteinExistence type="predicted"/>
<sequence>MFGSDTRVRTSGNVRNFEVKELYELGEMPPTGVVPAKMHASLIRRERFGPPAQAFQEEVVDVPPVGRGQVLIYVMAAGINYNNVWAALGQPVDVIGARQRRGEKEDFHIGGSDCSGIVWAVGDGVHNVKVGQHVVVSPGVWDETAQDIRLGVDPTASDSTLAWGYETNYGSFAQFTVVKDFQCVPKPERLSWEEAAAYILSGATAYRQLTGWQPNVVRPGDPILIWGGSGGLGSMAIQIAKVFGGVPIAVASSDERADYCLKLGAHGVIDRNEFTHWGRLPDIGDPQAFGQWLHEVKRFGKQFWEKLGERRAPKIVFEHVGQNTLPTSIYLCDNAGMVVICGGTTGYHGDVDLRFLWMRQKRLQGSHGFNLRQCHELTQLVAKGDVDPCLNYTGDFADIGKVHQMMHDNVHPSGNMAVRVNAPADGR</sequence>
<comment type="subcellular location">
    <subcellularLocation>
        <location evidence="1">Cytoplasm</location>
    </subcellularLocation>
</comment>
<dbReference type="SMART" id="SM00829">
    <property type="entry name" value="PKS_ER"/>
    <property type="match status" value="1"/>
</dbReference>
<comment type="subunit">
    <text evidence="2">Homotetramer.</text>
</comment>
<dbReference type="PANTHER" id="PTHR44154">
    <property type="entry name" value="QUINONE OXIDOREDUCTASE"/>
    <property type="match status" value="1"/>
</dbReference>
<dbReference type="GO" id="GO:0043880">
    <property type="term" value="F:crotonyl-CoA reductase activity"/>
    <property type="evidence" value="ECO:0007669"/>
    <property type="project" value="InterPro"/>
</dbReference>
<reference evidence="9 10" key="1">
    <citation type="submission" date="2020-01" db="EMBL/GenBank/DDBJ databases">
        <title>Insect and environment-associated Actinomycetes.</title>
        <authorList>
            <person name="Currrie C."/>
            <person name="Chevrette M."/>
            <person name="Carlson C."/>
            <person name="Stubbendieck R."/>
            <person name="Wendt-Pienkowski E."/>
        </authorList>
    </citation>
    <scope>NUCLEOTIDE SEQUENCE [LARGE SCALE GENOMIC DNA]</scope>
    <source>
        <strain evidence="9 10">SID11342</strain>
    </source>
</reference>
<evidence type="ECO:0000313" key="9">
    <source>
        <dbReference type="EMBL" id="NEA20618.1"/>
    </source>
</evidence>
<dbReference type="InterPro" id="IPR011032">
    <property type="entry name" value="GroES-like_sf"/>
</dbReference>